<dbReference type="InterPro" id="IPR000878">
    <property type="entry name" value="4pyrrol_Mease"/>
</dbReference>
<dbReference type="AlphaFoldDB" id="A9DYV2"/>
<evidence type="ECO:0000313" key="8">
    <source>
        <dbReference type="Proteomes" id="UP000002945"/>
    </source>
</evidence>
<accession>A9DYV2</accession>
<keyword evidence="1" id="KW-0963">Cytoplasm</keyword>
<feature type="domain" description="Tetrapyrrole methylase" evidence="6">
    <location>
        <begin position="22"/>
        <end position="218"/>
    </location>
</feature>
<keyword evidence="4" id="KW-0808">Transferase</keyword>
<dbReference type="GO" id="GO:0006364">
    <property type="term" value="P:rRNA processing"/>
    <property type="evidence" value="ECO:0007669"/>
    <property type="project" value="UniProtKB-KW"/>
</dbReference>
<name>A9DYV2_9FLAO</name>
<dbReference type="EMBL" id="ABIB01000005">
    <property type="protein sequence ID" value="EDP96183.1"/>
    <property type="molecule type" value="Genomic_DNA"/>
</dbReference>
<dbReference type="Gene3D" id="3.40.1010.10">
    <property type="entry name" value="Cobalt-precorrin-4 Transmethylase, Domain 1"/>
    <property type="match status" value="1"/>
</dbReference>
<gene>
    <name evidence="7" type="ORF">KAOT1_08438</name>
</gene>
<evidence type="ECO:0000259" key="6">
    <source>
        <dbReference type="Pfam" id="PF00590"/>
    </source>
</evidence>
<dbReference type="eggNOG" id="COG0313">
    <property type="taxonomic scope" value="Bacteria"/>
</dbReference>
<keyword evidence="8" id="KW-1185">Reference proteome</keyword>
<keyword evidence="3 7" id="KW-0489">Methyltransferase</keyword>
<organism evidence="7 8">
    <name type="scientific">Kordia algicida OT-1</name>
    <dbReference type="NCBI Taxonomy" id="391587"/>
    <lineage>
        <taxon>Bacteria</taxon>
        <taxon>Pseudomonadati</taxon>
        <taxon>Bacteroidota</taxon>
        <taxon>Flavobacteriia</taxon>
        <taxon>Flavobacteriales</taxon>
        <taxon>Flavobacteriaceae</taxon>
        <taxon>Kordia</taxon>
    </lineage>
</organism>
<evidence type="ECO:0000313" key="7">
    <source>
        <dbReference type="EMBL" id="EDP96183.1"/>
    </source>
</evidence>
<evidence type="ECO:0000256" key="5">
    <source>
        <dbReference type="ARBA" id="ARBA00022691"/>
    </source>
</evidence>
<dbReference type="PIRSF" id="PIRSF005917">
    <property type="entry name" value="MTase_YraL"/>
    <property type="match status" value="1"/>
</dbReference>
<dbReference type="InterPro" id="IPR014777">
    <property type="entry name" value="4pyrrole_Mease_sub1"/>
</dbReference>
<reference evidence="7 8" key="1">
    <citation type="journal article" date="2011" name="J. Bacteriol.">
        <title>Genome sequence of the algicidal bacterium Kordia algicida OT-1.</title>
        <authorList>
            <person name="Lee H.S."/>
            <person name="Kang S.G."/>
            <person name="Kwon K.K."/>
            <person name="Lee J.H."/>
            <person name="Kim S.J."/>
        </authorList>
    </citation>
    <scope>NUCLEOTIDE SEQUENCE [LARGE SCALE GENOMIC DNA]</scope>
    <source>
        <strain evidence="7 8">OT-1</strain>
    </source>
</reference>
<dbReference type="PANTHER" id="PTHR46111">
    <property type="entry name" value="RIBOSOMAL RNA SMALL SUBUNIT METHYLTRANSFERASE I"/>
    <property type="match status" value="1"/>
</dbReference>
<evidence type="ECO:0000256" key="2">
    <source>
        <dbReference type="ARBA" id="ARBA00022552"/>
    </source>
</evidence>
<dbReference type="Gene3D" id="3.30.950.10">
    <property type="entry name" value="Methyltransferase, Cobalt-precorrin-4 Transmethylase, Domain 2"/>
    <property type="match status" value="1"/>
</dbReference>
<comment type="caution">
    <text evidence="7">The sequence shown here is derived from an EMBL/GenBank/DDBJ whole genome shotgun (WGS) entry which is preliminary data.</text>
</comment>
<dbReference type="InterPro" id="IPR035996">
    <property type="entry name" value="4pyrrol_Methylase_sf"/>
</dbReference>
<dbReference type="InterPro" id="IPR008189">
    <property type="entry name" value="rRNA_ssu_MeTfrase_I"/>
</dbReference>
<evidence type="ECO:0000256" key="3">
    <source>
        <dbReference type="ARBA" id="ARBA00022603"/>
    </source>
</evidence>
<dbReference type="GO" id="GO:0008168">
    <property type="term" value="F:methyltransferase activity"/>
    <property type="evidence" value="ECO:0007669"/>
    <property type="project" value="UniProtKB-KW"/>
</dbReference>
<dbReference type="HOGENOM" id="CLU_044779_4_1_10"/>
<dbReference type="GO" id="GO:0032259">
    <property type="term" value="P:methylation"/>
    <property type="evidence" value="ECO:0007669"/>
    <property type="project" value="UniProtKB-KW"/>
</dbReference>
<keyword evidence="5" id="KW-0949">S-adenosyl-L-methionine</keyword>
<dbReference type="SUPFAM" id="SSF53790">
    <property type="entry name" value="Tetrapyrrole methylase"/>
    <property type="match status" value="1"/>
</dbReference>
<sequence>MHASNGILYLIPTTLGDNEPLEVLPLSVKKIIETTNHFIVENEKTARRFIKKITPKKSQPSLQLYVLNKYTQDQELPAFLEASFQGKNVGLLSEAGCPGVADPGAEIVKIAHEKGIRVVPLVGPSSILMAMMASGMNGQNFAFNGYLPIDSHERKRAIKQLEKRAGDLNQSQAFIETPYRNDKLLADLISTLSGNTRLCVACDITLSTEYIRTMTINEWKKTSVNLHKRPTMFVIDR</sequence>
<dbReference type="OrthoDB" id="7061662at2"/>
<dbReference type="PANTHER" id="PTHR46111:SF2">
    <property type="entry name" value="SAM-DEPENDENT METHYLTRANSFERASE"/>
    <property type="match status" value="1"/>
</dbReference>
<proteinExistence type="predicted"/>
<dbReference type="Pfam" id="PF00590">
    <property type="entry name" value="TP_methylase"/>
    <property type="match status" value="1"/>
</dbReference>
<protein>
    <submittedName>
        <fullName evidence="7">Tetrapyrrole methylase family protein</fullName>
    </submittedName>
</protein>
<evidence type="ECO:0000256" key="1">
    <source>
        <dbReference type="ARBA" id="ARBA00022490"/>
    </source>
</evidence>
<keyword evidence="2" id="KW-0698">rRNA processing</keyword>
<dbReference type="InterPro" id="IPR014776">
    <property type="entry name" value="4pyrrole_Mease_sub2"/>
</dbReference>
<dbReference type="Proteomes" id="UP000002945">
    <property type="component" value="Unassembled WGS sequence"/>
</dbReference>
<dbReference type="CDD" id="cd11649">
    <property type="entry name" value="RsmI_like"/>
    <property type="match status" value="1"/>
</dbReference>
<dbReference type="RefSeq" id="WP_007094253.1">
    <property type="nucleotide sequence ID" value="NZ_CP142125.1"/>
</dbReference>
<evidence type="ECO:0000256" key="4">
    <source>
        <dbReference type="ARBA" id="ARBA00022679"/>
    </source>
</evidence>
<dbReference type="STRING" id="391587.KAOT1_08438"/>